<dbReference type="Pfam" id="PF08818">
    <property type="entry name" value="DUF1801"/>
    <property type="match status" value="1"/>
</dbReference>
<proteinExistence type="predicted"/>
<evidence type="ECO:0000313" key="3">
    <source>
        <dbReference type="Proteomes" id="UP000215896"/>
    </source>
</evidence>
<feature type="domain" description="YdhG-like" evidence="1">
    <location>
        <begin position="21"/>
        <end position="111"/>
    </location>
</feature>
<sequence length="114" mass="12718">MAENKPQTVDEYVESVPAASREHFDELRRLARESLPAATEVLGYGILGYQVPGRKGRAYISGWRDHVAIYPIPGDDELAAELAPFQRGKGTLWFTLTEPLPAELIRRTLRALLG</sequence>
<organism evidence="2 3">
    <name type="scientific">Enemella evansiae</name>
    <dbReference type="NCBI Taxonomy" id="2016499"/>
    <lineage>
        <taxon>Bacteria</taxon>
        <taxon>Bacillati</taxon>
        <taxon>Actinomycetota</taxon>
        <taxon>Actinomycetes</taxon>
        <taxon>Propionibacteriales</taxon>
        <taxon>Propionibacteriaceae</taxon>
        <taxon>Enemella</taxon>
    </lineage>
</organism>
<dbReference type="InterPro" id="IPR014922">
    <property type="entry name" value="YdhG-like"/>
</dbReference>
<evidence type="ECO:0000313" key="2">
    <source>
        <dbReference type="EMBL" id="OYO13641.1"/>
    </source>
</evidence>
<dbReference type="EMBL" id="NMVO01000013">
    <property type="protein sequence ID" value="OYO13641.1"/>
    <property type="molecule type" value="Genomic_DNA"/>
</dbReference>
<dbReference type="Proteomes" id="UP000215896">
    <property type="component" value="Unassembled WGS sequence"/>
</dbReference>
<dbReference type="AlphaFoldDB" id="A0A255GDH5"/>
<evidence type="ECO:0000259" key="1">
    <source>
        <dbReference type="Pfam" id="PF08818"/>
    </source>
</evidence>
<name>A0A255GDH5_9ACTN</name>
<dbReference type="RefSeq" id="WP_094405730.1">
    <property type="nucleotide sequence ID" value="NZ_NMVO01000013.1"/>
</dbReference>
<gene>
    <name evidence="2" type="ORF">CGZ94_11830</name>
</gene>
<reference evidence="2 3" key="1">
    <citation type="submission" date="2017-07" db="EMBL/GenBank/DDBJ databases">
        <title>Draft whole genome sequences of clinical Proprionibacteriaceae strains.</title>
        <authorList>
            <person name="Bernier A.-M."/>
            <person name="Bernard K."/>
            <person name="Domingo M.-C."/>
        </authorList>
    </citation>
    <scope>NUCLEOTIDE SEQUENCE [LARGE SCALE GENOMIC DNA]</scope>
    <source>
        <strain evidence="2 3">NML 030167</strain>
    </source>
</reference>
<dbReference type="OrthoDB" id="5951444at2"/>
<dbReference type="Gene3D" id="3.90.1150.200">
    <property type="match status" value="1"/>
</dbReference>
<keyword evidence="3" id="KW-1185">Reference proteome</keyword>
<protein>
    <recommendedName>
        <fullName evidence="1">YdhG-like domain-containing protein</fullName>
    </recommendedName>
</protein>
<comment type="caution">
    <text evidence="2">The sequence shown here is derived from an EMBL/GenBank/DDBJ whole genome shotgun (WGS) entry which is preliminary data.</text>
</comment>
<accession>A0A255GDH5</accession>
<dbReference type="SUPFAM" id="SSF159888">
    <property type="entry name" value="YdhG-like"/>
    <property type="match status" value="1"/>
</dbReference>